<evidence type="ECO:0000256" key="4">
    <source>
        <dbReference type="ARBA" id="ARBA00022801"/>
    </source>
</evidence>
<evidence type="ECO:0000256" key="1">
    <source>
        <dbReference type="ARBA" id="ARBA00012506"/>
    </source>
</evidence>
<accession>E4KPB9</accession>
<dbReference type="eggNOG" id="COG1713">
    <property type="taxonomic scope" value="Bacteria"/>
</dbReference>
<comment type="caution">
    <text evidence="8">The sequence shown here is derived from an EMBL/GenBank/DDBJ whole genome shotgun (WGS) entry which is preliminary data.</text>
</comment>
<keyword evidence="5" id="KW-0408">Iron</keyword>
<dbReference type="Pfam" id="PF01966">
    <property type="entry name" value="HD"/>
    <property type="match status" value="1"/>
</dbReference>
<feature type="domain" description="HD/PDEase" evidence="7">
    <location>
        <begin position="26"/>
        <end position="153"/>
    </location>
</feature>
<keyword evidence="4 8" id="KW-0378">Hydrolase</keyword>
<dbReference type="EC" id="3.6.1.41" evidence="1"/>
<dbReference type="STRING" id="908337.HMPREF9257_1406"/>
<dbReference type="PANTHER" id="PTHR35795:SF1">
    <property type="entry name" value="BIS(5'-NUCLEOSYL)-TETRAPHOSPHATASE, SYMMETRICAL"/>
    <property type="match status" value="1"/>
</dbReference>
<evidence type="ECO:0000256" key="2">
    <source>
        <dbReference type="ARBA" id="ARBA00022723"/>
    </source>
</evidence>
<evidence type="ECO:0000313" key="8">
    <source>
        <dbReference type="EMBL" id="EFR31391.1"/>
    </source>
</evidence>
<dbReference type="InterPro" id="IPR051094">
    <property type="entry name" value="Diverse_Catalytic_Enzymes"/>
</dbReference>
<evidence type="ECO:0000313" key="9">
    <source>
        <dbReference type="Proteomes" id="UP000005990"/>
    </source>
</evidence>
<dbReference type="GO" id="GO:0000166">
    <property type="term" value="F:nucleotide binding"/>
    <property type="evidence" value="ECO:0007669"/>
    <property type="project" value="UniProtKB-KW"/>
</dbReference>
<dbReference type="SUPFAM" id="SSF109604">
    <property type="entry name" value="HD-domain/PDEase-like"/>
    <property type="match status" value="1"/>
</dbReference>
<evidence type="ECO:0000256" key="6">
    <source>
        <dbReference type="ARBA" id="ARBA00049417"/>
    </source>
</evidence>
<organism evidence="8 9">
    <name type="scientific">Eremococcus coleocola ACS-139-V-Col8</name>
    <dbReference type="NCBI Taxonomy" id="908337"/>
    <lineage>
        <taxon>Bacteria</taxon>
        <taxon>Bacillati</taxon>
        <taxon>Bacillota</taxon>
        <taxon>Bacilli</taxon>
        <taxon>Lactobacillales</taxon>
        <taxon>Aerococcaceae</taxon>
        <taxon>Eremococcus</taxon>
    </lineage>
</organism>
<protein>
    <recommendedName>
        <fullName evidence="1">bis(5'-nucleosyl)-tetraphosphatase (symmetrical)</fullName>
        <ecNumber evidence="1">3.6.1.41</ecNumber>
    </recommendedName>
</protein>
<dbReference type="Gene3D" id="1.10.3210.10">
    <property type="entry name" value="Hypothetical protein af1432"/>
    <property type="match status" value="1"/>
</dbReference>
<evidence type="ECO:0000259" key="7">
    <source>
        <dbReference type="SMART" id="SM00471"/>
    </source>
</evidence>
<keyword evidence="2" id="KW-0479">Metal-binding</keyword>
<dbReference type="AlphaFoldDB" id="E4KPB9"/>
<evidence type="ECO:0000256" key="5">
    <source>
        <dbReference type="ARBA" id="ARBA00023004"/>
    </source>
</evidence>
<proteinExistence type="predicted"/>
<sequence length="200" mass="22263">MKFPEYSERLTNISRDQLLTQLKDQVSEKRYKHVLGVEEAALELAEANQVDLAEASLAALLHDFAKDMDPETMMGLALIYTGNERLKEGSPAIWHGPAAAQIGRDRFGITNPSILKAVAVHTIASPEMDSLAKVLYTADYIEAGRDFKGVATARKLAKKDLDQACLYQMAETIAHLAQERKAIYYESLDAYNAWCQKLNS</sequence>
<gene>
    <name evidence="8" type="ORF">HMPREF9257_1406</name>
</gene>
<dbReference type="Proteomes" id="UP000005990">
    <property type="component" value="Unassembled WGS sequence"/>
</dbReference>
<keyword evidence="9" id="KW-1185">Reference proteome</keyword>
<dbReference type="GO" id="GO:0046872">
    <property type="term" value="F:metal ion binding"/>
    <property type="evidence" value="ECO:0007669"/>
    <property type="project" value="UniProtKB-KW"/>
</dbReference>
<dbReference type="EMBL" id="AENN01000015">
    <property type="protein sequence ID" value="EFR31391.1"/>
    <property type="molecule type" value="Genomic_DNA"/>
</dbReference>
<comment type="catalytic activity">
    <reaction evidence="6">
        <text>P(1),P(4)-bis(5'-adenosyl) tetraphosphate + H2O = 2 ADP + 2 H(+)</text>
        <dbReference type="Rhea" id="RHEA:24252"/>
        <dbReference type="ChEBI" id="CHEBI:15377"/>
        <dbReference type="ChEBI" id="CHEBI:15378"/>
        <dbReference type="ChEBI" id="CHEBI:58141"/>
        <dbReference type="ChEBI" id="CHEBI:456216"/>
        <dbReference type="EC" id="3.6.1.41"/>
    </reaction>
</comment>
<dbReference type="OrthoDB" id="9782134at2"/>
<dbReference type="InterPro" id="IPR005249">
    <property type="entry name" value="YqeK"/>
</dbReference>
<reference evidence="8 9" key="1">
    <citation type="submission" date="2010-10" db="EMBL/GenBank/DDBJ databases">
        <authorList>
            <person name="Durkin A.S."/>
            <person name="Madupu R."/>
            <person name="Torralba M."/>
            <person name="Gillis M."/>
            <person name="Methe B."/>
            <person name="Sutton G."/>
            <person name="Nelson K.E."/>
        </authorList>
    </citation>
    <scope>NUCLEOTIDE SEQUENCE [LARGE SCALE GENOMIC DNA]</scope>
    <source>
        <strain evidence="8 9">ACS-139-V-Col8</strain>
    </source>
</reference>
<dbReference type="PANTHER" id="PTHR35795">
    <property type="entry name" value="SLR1885 PROTEIN"/>
    <property type="match status" value="1"/>
</dbReference>
<dbReference type="SMART" id="SM00471">
    <property type="entry name" value="HDc"/>
    <property type="match status" value="1"/>
</dbReference>
<dbReference type="RefSeq" id="WP_006418594.1">
    <property type="nucleotide sequence ID" value="NZ_AENN01000015.1"/>
</dbReference>
<keyword evidence="3" id="KW-0547">Nucleotide-binding</keyword>
<evidence type="ECO:0000256" key="3">
    <source>
        <dbReference type="ARBA" id="ARBA00022741"/>
    </source>
</evidence>
<dbReference type="GO" id="GO:0008803">
    <property type="term" value="F:bis(5'-nucleosyl)-tetraphosphatase (symmetrical) activity"/>
    <property type="evidence" value="ECO:0007669"/>
    <property type="project" value="UniProtKB-EC"/>
</dbReference>
<dbReference type="NCBIfam" id="TIGR00488">
    <property type="entry name" value="bis(5'-nucleosyl)-tetraphosphatase (symmetrical) YqeK"/>
    <property type="match status" value="1"/>
</dbReference>
<dbReference type="InterPro" id="IPR006674">
    <property type="entry name" value="HD_domain"/>
</dbReference>
<dbReference type="InterPro" id="IPR003607">
    <property type="entry name" value="HD/PDEase_dom"/>
</dbReference>
<name>E4KPB9_9LACT</name>